<dbReference type="GO" id="GO:0003700">
    <property type="term" value="F:DNA-binding transcription factor activity"/>
    <property type="evidence" value="ECO:0007669"/>
    <property type="project" value="InterPro"/>
</dbReference>
<evidence type="ECO:0000259" key="2">
    <source>
        <dbReference type="SMART" id="SM00418"/>
    </source>
</evidence>
<reference evidence="3 4" key="1">
    <citation type="submission" date="2019-05" db="EMBL/GenBank/DDBJ databases">
        <title>Psychrobacillus vulpis sp. nov., a new species isolated from feces of a red fox that inhabits in The Tablas de Daimiel Natural Park, Albacete, Spain.</title>
        <authorList>
            <person name="Rodriguez M."/>
            <person name="Reina J.C."/>
            <person name="Bejar V."/>
            <person name="Llamas I."/>
        </authorList>
    </citation>
    <scope>NUCLEOTIDE SEQUENCE [LARGE SCALE GENOMIC DNA]</scope>
    <source>
        <strain evidence="3 4">NEAU-3TGS17</strain>
    </source>
</reference>
<dbReference type="InterPro" id="IPR001845">
    <property type="entry name" value="HTH_ArsR_DNA-bd_dom"/>
</dbReference>
<gene>
    <name evidence="3" type="ORF">FG382_19040</name>
</gene>
<dbReference type="InterPro" id="IPR011991">
    <property type="entry name" value="ArsR-like_HTH"/>
</dbReference>
<dbReference type="InterPro" id="IPR036388">
    <property type="entry name" value="WH-like_DNA-bd_sf"/>
</dbReference>
<dbReference type="Pfam" id="PF12840">
    <property type="entry name" value="HTH_20"/>
    <property type="match status" value="1"/>
</dbReference>
<comment type="caution">
    <text evidence="3">The sequence shown here is derived from an EMBL/GenBank/DDBJ whole genome shotgun (WGS) entry which is preliminary data.</text>
</comment>
<proteinExistence type="predicted"/>
<dbReference type="SUPFAM" id="SSF46785">
    <property type="entry name" value="Winged helix' DNA-binding domain"/>
    <property type="match status" value="1"/>
</dbReference>
<dbReference type="AlphaFoldDB" id="A0A544SWA7"/>
<evidence type="ECO:0000313" key="3">
    <source>
        <dbReference type="EMBL" id="TQR09492.1"/>
    </source>
</evidence>
<feature type="domain" description="HTH arsR-type" evidence="2">
    <location>
        <begin position="11"/>
        <end position="102"/>
    </location>
</feature>
<dbReference type="SMART" id="SM00418">
    <property type="entry name" value="HTH_ARSR"/>
    <property type="match status" value="1"/>
</dbReference>
<name>A0A544SWA7_9BACI</name>
<keyword evidence="1" id="KW-0238">DNA-binding</keyword>
<dbReference type="CDD" id="cd00090">
    <property type="entry name" value="HTH_ARSR"/>
    <property type="match status" value="1"/>
</dbReference>
<dbReference type="RefSeq" id="WP_142540468.1">
    <property type="nucleotide sequence ID" value="NZ_BMIE01000015.1"/>
</dbReference>
<dbReference type="Proteomes" id="UP000317316">
    <property type="component" value="Unassembled WGS sequence"/>
</dbReference>
<keyword evidence="4" id="KW-1185">Reference proteome</keyword>
<sequence length="191" mass="22289">MKYEMIIETTEQLHALSHPLRQRILTVLSFDEMTNKEISNALKESAPKVHFHVKELLNAGIIRLTREEVKGSIIEKYYTASARSFRLSPSLELAKSDEHMLYESTFHETYRNLIESVDYHEGFLPNSFITQEHAWLTDEEIASIKKHLSAIDQIMNNSSMKRAPTDNRKFYTLSSFFHPVSPKSKRRETEQ</sequence>
<accession>A0A544SWA7</accession>
<evidence type="ECO:0000313" key="4">
    <source>
        <dbReference type="Proteomes" id="UP000317316"/>
    </source>
</evidence>
<dbReference type="OrthoDB" id="1691727at2"/>
<dbReference type="EMBL" id="VDGH01000013">
    <property type="protein sequence ID" value="TQR09492.1"/>
    <property type="molecule type" value="Genomic_DNA"/>
</dbReference>
<dbReference type="Gene3D" id="1.10.10.10">
    <property type="entry name" value="Winged helix-like DNA-binding domain superfamily/Winged helix DNA-binding domain"/>
    <property type="match status" value="1"/>
</dbReference>
<evidence type="ECO:0000256" key="1">
    <source>
        <dbReference type="ARBA" id="ARBA00023125"/>
    </source>
</evidence>
<dbReference type="InterPro" id="IPR036390">
    <property type="entry name" value="WH_DNA-bd_sf"/>
</dbReference>
<organism evidence="3 4">
    <name type="scientific">Psychrobacillus lasiicapitis</name>
    <dbReference type="NCBI Taxonomy" id="1636719"/>
    <lineage>
        <taxon>Bacteria</taxon>
        <taxon>Bacillati</taxon>
        <taxon>Bacillota</taxon>
        <taxon>Bacilli</taxon>
        <taxon>Bacillales</taxon>
        <taxon>Bacillaceae</taxon>
        <taxon>Psychrobacillus</taxon>
    </lineage>
</organism>
<protein>
    <submittedName>
        <fullName evidence="3">Winged helix-turn-helix transcriptional regulator</fullName>
    </submittedName>
</protein>
<dbReference type="GO" id="GO:0003677">
    <property type="term" value="F:DNA binding"/>
    <property type="evidence" value="ECO:0007669"/>
    <property type="project" value="UniProtKB-KW"/>
</dbReference>